<dbReference type="VEuPathDB" id="CryptoDB:Cvel_12635"/>
<evidence type="ECO:0000313" key="2">
    <source>
        <dbReference type="EMBL" id="CEM54257.1"/>
    </source>
</evidence>
<evidence type="ECO:0000259" key="1">
    <source>
        <dbReference type="PROSITE" id="PS50053"/>
    </source>
</evidence>
<organism evidence="2">
    <name type="scientific">Chromera velia CCMP2878</name>
    <dbReference type="NCBI Taxonomy" id="1169474"/>
    <lineage>
        <taxon>Eukaryota</taxon>
        <taxon>Sar</taxon>
        <taxon>Alveolata</taxon>
        <taxon>Colpodellida</taxon>
        <taxon>Chromeraceae</taxon>
        <taxon>Chromera</taxon>
    </lineage>
</organism>
<feature type="domain" description="Ubiquitin-like" evidence="1">
    <location>
        <begin position="32"/>
        <end position="89"/>
    </location>
</feature>
<name>A0A0G4IAN6_9ALVE</name>
<gene>
    <name evidence="2" type="ORF">Cvel_12635</name>
</gene>
<sequence>MSADQSGAGIVLPGRNEELKKKEAEIIEGAPLTVNLSMPDGSVDTLEITVSKEVGYVKALLSQKLGVAYQKLNLKFDGRNMIDPMSFIDHKGVKPPSIDVKVEVLE</sequence>
<dbReference type="AlphaFoldDB" id="A0A0G4IAN6"/>
<dbReference type="EMBL" id="CDMZ01005770">
    <property type="protein sequence ID" value="CEM54257.1"/>
    <property type="molecule type" value="Genomic_DNA"/>
</dbReference>
<protein>
    <recommendedName>
        <fullName evidence="1">Ubiquitin-like domain-containing protein</fullName>
    </recommendedName>
</protein>
<accession>A0A0G4IAN6</accession>
<dbReference type="PANTHER" id="PTHR41749">
    <property type="entry name" value="UBIQUITIN-LIKE DOMAIN-CONTAINING PROTEIN"/>
    <property type="match status" value="1"/>
</dbReference>
<dbReference type="InterPro" id="IPR029071">
    <property type="entry name" value="Ubiquitin-like_domsf"/>
</dbReference>
<dbReference type="SUPFAM" id="SSF54236">
    <property type="entry name" value="Ubiquitin-like"/>
    <property type="match status" value="1"/>
</dbReference>
<dbReference type="InterPro" id="IPR000626">
    <property type="entry name" value="Ubiquitin-like_dom"/>
</dbReference>
<proteinExistence type="predicted"/>
<reference evidence="2" key="1">
    <citation type="submission" date="2014-11" db="EMBL/GenBank/DDBJ databases">
        <authorList>
            <person name="Otto D Thomas"/>
            <person name="Naeem Raeece"/>
        </authorList>
    </citation>
    <scope>NUCLEOTIDE SEQUENCE</scope>
</reference>
<dbReference type="PANTHER" id="PTHR41749:SF1">
    <property type="entry name" value="UBIQUITIN-LIKE DOMAIN-CONTAINING PROTEIN"/>
    <property type="match status" value="1"/>
</dbReference>
<dbReference type="PROSITE" id="PS50053">
    <property type="entry name" value="UBIQUITIN_2"/>
    <property type="match status" value="1"/>
</dbReference>
<dbReference type="PhylomeDB" id="A0A0G4IAN6"/>